<sequence>MPFTTLLIDDEPAAHYALKELLKNHADTIQIAGEAFSGKEAISLCEKLKPELLFLDIRMPDMNGFEVLEQLSSQPYVIFSTAYDQYAIQAFNENSIDYLLKPIEEKRFEQCIHKLKRLNLKSPAINYTELNQLFTQLQKSQKKASAIPIHIQSKIILVRCSDITFCKSADGYVSLFTDEGKEYISDLNLSQLEERLPSSFLRVQKSYIVNKEKIEEIHKYFNNRLILVMSDRPHTHITTGTSYITVIREELDL</sequence>
<dbReference type="RefSeq" id="WP_046146221.1">
    <property type="nucleotide sequence ID" value="NZ_KQ033912.1"/>
</dbReference>
<dbReference type="EMBL" id="AQHV01000011">
    <property type="protein sequence ID" value="KKB56448.1"/>
    <property type="molecule type" value="Genomic_DNA"/>
</dbReference>
<protein>
    <recommendedName>
        <fullName evidence="6">Response regulatory domain-containing protein</fullName>
    </recommendedName>
</protein>
<dbReference type="SMART" id="SM00850">
    <property type="entry name" value="LytTR"/>
    <property type="match status" value="1"/>
</dbReference>
<keyword evidence="1" id="KW-0597">Phosphoprotein</keyword>
<feature type="modified residue" description="4-aspartylphosphate" evidence="1">
    <location>
        <position position="56"/>
    </location>
</feature>
<dbReference type="AlphaFoldDB" id="A0A0F5JFD9"/>
<feature type="domain" description="Response regulatory" evidence="2">
    <location>
        <begin position="4"/>
        <end position="116"/>
    </location>
</feature>
<dbReference type="PROSITE" id="PS50930">
    <property type="entry name" value="HTH_LYTTR"/>
    <property type="match status" value="1"/>
</dbReference>
<dbReference type="PATRIC" id="fig|927665.4.peg.2493"/>
<accession>A0A0F5JFD9</accession>
<dbReference type="HOGENOM" id="CLU_000445_14_1_10"/>
<evidence type="ECO:0000256" key="1">
    <source>
        <dbReference type="PROSITE-ProRule" id="PRU00169"/>
    </source>
</evidence>
<dbReference type="Pfam" id="PF04397">
    <property type="entry name" value="LytTR"/>
    <property type="match status" value="1"/>
</dbReference>
<dbReference type="Pfam" id="PF00072">
    <property type="entry name" value="Response_reg"/>
    <property type="match status" value="1"/>
</dbReference>
<evidence type="ECO:0000259" key="2">
    <source>
        <dbReference type="PROSITE" id="PS50110"/>
    </source>
</evidence>
<evidence type="ECO:0008006" key="6">
    <source>
        <dbReference type="Google" id="ProtNLM"/>
    </source>
</evidence>
<dbReference type="InterPro" id="IPR011006">
    <property type="entry name" value="CheY-like_superfamily"/>
</dbReference>
<dbReference type="Gene3D" id="3.40.50.2300">
    <property type="match status" value="1"/>
</dbReference>
<dbReference type="InterPro" id="IPR046947">
    <property type="entry name" value="LytR-like"/>
</dbReference>
<proteinExistence type="predicted"/>
<dbReference type="PROSITE" id="PS50110">
    <property type="entry name" value="RESPONSE_REGULATORY"/>
    <property type="match status" value="1"/>
</dbReference>
<dbReference type="InterPro" id="IPR001789">
    <property type="entry name" value="Sig_transdc_resp-reg_receiver"/>
</dbReference>
<organism evidence="4 5">
    <name type="scientific">Parabacteroides goldsteinii DSM 19448 = WAL 12034</name>
    <dbReference type="NCBI Taxonomy" id="927665"/>
    <lineage>
        <taxon>Bacteria</taxon>
        <taxon>Pseudomonadati</taxon>
        <taxon>Bacteroidota</taxon>
        <taxon>Bacteroidia</taxon>
        <taxon>Bacteroidales</taxon>
        <taxon>Tannerellaceae</taxon>
        <taxon>Parabacteroides</taxon>
    </lineage>
</organism>
<dbReference type="Proteomes" id="UP000033047">
    <property type="component" value="Unassembled WGS sequence"/>
</dbReference>
<dbReference type="GO" id="GO:0000156">
    <property type="term" value="F:phosphorelay response regulator activity"/>
    <property type="evidence" value="ECO:0007669"/>
    <property type="project" value="InterPro"/>
</dbReference>
<dbReference type="InterPro" id="IPR007492">
    <property type="entry name" value="LytTR_DNA-bd_dom"/>
</dbReference>
<dbReference type="PANTHER" id="PTHR37299">
    <property type="entry name" value="TRANSCRIPTIONAL REGULATOR-RELATED"/>
    <property type="match status" value="1"/>
</dbReference>
<dbReference type="SUPFAM" id="SSF52172">
    <property type="entry name" value="CheY-like"/>
    <property type="match status" value="1"/>
</dbReference>
<gene>
    <name evidence="4" type="ORF">HMPREF1535_02424</name>
</gene>
<name>A0A0F5JFD9_9BACT</name>
<evidence type="ECO:0000259" key="3">
    <source>
        <dbReference type="PROSITE" id="PS50930"/>
    </source>
</evidence>
<evidence type="ECO:0000313" key="5">
    <source>
        <dbReference type="Proteomes" id="UP000033047"/>
    </source>
</evidence>
<reference evidence="4 5" key="1">
    <citation type="submission" date="2013-04" db="EMBL/GenBank/DDBJ databases">
        <title>The Genome Sequence of Parabacteroides goldsteinii DSM 19448.</title>
        <authorList>
            <consortium name="The Broad Institute Genomics Platform"/>
            <person name="Earl A."/>
            <person name="Ward D."/>
            <person name="Feldgarden M."/>
            <person name="Gevers D."/>
            <person name="Martens E."/>
            <person name="Sakamoto M."/>
            <person name="Benno Y."/>
            <person name="Song Y."/>
            <person name="Liu C."/>
            <person name="Lee J."/>
            <person name="Bolanos M."/>
            <person name="Vaisanen M.L."/>
            <person name="Finegold S.M."/>
            <person name="Walker B."/>
            <person name="Young S."/>
            <person name="Zeng Q."/>
            <person name="Gargeya S."/>
            <person name="Fitzgerald M."/>
            <person name="Haas B."/>
            <person name="Abouelleil A."/>
            <person name="Allen A.W."/>
            <person name="Alvarado L."/>
            <person name="Arachchi H.M."/>
            <person name="Berlin A.M."/>
            <person name="Chapman S.B."/>
            <person name="Gainer-Dewar J."/>
            <person name="Goldberg J."/>
            <person name="Griggs A."/>
            <person name="Gujja S."/>
            <person name="Hansen M."/>
            <person name="Howarth C."/>
            <person name="Imamovic A."/>
            <person name="Ireland A."/>
            <person name="Larimer J."/>
            <person name="McCowan C."/>
            <person name="Murphy C."/>
            <person name="Pearson M."/>
            <person name="Poon T.W."/>
            <person name="Priest M."/>
            <person name="Roberts A."/>
            <person name="Saif S."/>
            <person name="Shea T."/>
            <person name="Sisk P."/>
            <person name="Sykes S."/>
            <person name="Wortman J."/>
            <person name="Nusbaum C."/>
            <person name="Birren B."/>
        </authorList>
    </citation>
    <scope>NUCLEOTIDE SEQUENCE [LARGE SCALE GENOMIC DNA]</scope>
    <source>
        <strain evidence="4 5">DSM 19448</strain>
    </source>
</reference>
<dbReference type="GO" id="GO:0003677">
    <property type="term" value="F:DNA binding"/>
    <property type="evidence" value="ECO:0007669"/>
    <property type="project" value="InterPro"/>
</dbReference>
<comment type="caution">
    <text evidence="4">The sequence shown here is derived from an EMBL/GenBank/DDBJ whole genome shotgun (WGS) entry which is preliminary data.</text>
</comment>
<dbReference type="SMART" id="SM00448">
    <property type="entry name" value="REC"/>
    <property type="match status" value="1"/>
</dbReference>
<feature type="domain" description="HTH LytTR-type" evidence="3">
    <location>
        <begin position="147"/>
        <end position="253"/>
    </location>
</feature>
<dbReference type="Gene3D" id="2.40.50.1020">
    <property type="entry name" value="LytTr DNA-binding domain"/>
    <property type="match status" value="1"/>
</dbReference>
<dbReference type="STRING" id="927665.HMPREF1535_02424"/>
<evidence type="ECO:0000313" key="4">
    <source>
        <dbReference type="EMBL" id="KKB56448.1"/>
    </source>
</evidence>
<dbReference type="PANTHER" id="PTHR37299:SF1">
    <property type="entry name" value="STAGE 0 SPORULATION PROTEIN A HOMOLOG"/>
    <property type="match status" value="1"/>
</dbReference>